<dbReference type="SUPFAM" id="SSF50891">
    <property type="entry name" value="Cyclophilin-like"/>
    <property type="match status" value="1"/>
</dbReference>
<name>A0ABT4LMY5_9PROT</name>
<evidence type="ECO:0000313" key="6">
    <source>
        <dbReference type="Proteomes" id="UP001069802"/>
    </source>
</evidence>
<keyword evidence="6" id="KW-1185">Reference proteome</keyword>
<evidence type="ECO:0000259" key="4">
    <source>
        <dbReference type="SMART" id="SM00797"/>
    </source>
</evidence>
<evidence type="ECO:0000256" key="2">
    <source>
        <dbReference type="ARBA" id="ARBA00022801"/>
    </source>
</evidence>
<keyword evidence="1" id="KW-0547">Nucleotide-binding</keyword>
<gene>
    <name evidence="5" type="ORF">O4H49_16930</name>
</gene>
<dbReference type="InterPro" id="IPR029000">
    <property type="entry name" value="Cyclophilin-like_dom_sf"/>
</dbReference>
<sequence>MGAVLKILSPGVFSSLQDRGRLGFGAYGVPRSGAADPVSLRIGNHLLGNDAFETAIEFRFLGPKILIERGSVRLALAGDATADLFLSENDEAVKISPWQTVRLDEGDILSVMPLSKGATGYLALEGGFDLEPVLGSCSTYARAGLGGVNGKNLQQGDCLTARLDHPREMIEKIVKHPPRFGEEPLRVLLGPQDDYFSVETLGIFEASEYQISSDVDRMGIRLEGTALAPLPEKGSDLISDGLVPGAIQIPGNGQPIVLFVDCQTIGGYPKIATVITADLHHLGQVTPGNTIRFKVVTPEEARAALDEREQLIQQVENSVAEHFGEGFLDLKALYQSNLIAGVVNAKNSGHFPGHLEEGSHETD</sequence>
<evidence type="ECO:0000256" key="1">
    <source>
        <dbReference type="ARBA" id="ARBA00022741"/>
    </source>
</evidence>
<dbReference type="Pfam" id="PF02626">
    <property type="entry name" value="CT_A_B"/>
    <property type="match status" value="1"/>
</dbReference>
<dbReference type="PANTHER" id="PTHR43309">
    <property type="entry name" value="5-OXOPROLINASE SUBUNIT C"/>
    <property type="match status" value="1"/>
</dbReference>
<evidence type="ECO:0000256" key="3">
    <source>
        <dbReference type="ARBA" id="ARBA00022840"/>
    </source>
</evidence>
<dbReference type="RefSeq" id="WP_269424618.1">
    <property type="nucleotide sequence ID" value="NZ_JAPWGY010000007.1"/>
</dbReference>
<organism evidence="5 6">
    <name type="scientific">Kiloniella laminariae</name>
    <dbReference type="NCBI Taxonomy" id="454162"/>
    <lineage>
        <taxon>Bacteria</taxon>
        <taxon>Pseudomonadati</taxon>
        <taxon>Pseudomonadota</taxon>
        <taxon>Alphaproteobacteria</taxon>
        <taxon>Rhodospirillales</taxon>
        <taxon>Kiloniellaceae</taxon>
        <taxon>Kiloniella</taxon>
    </lineage>
</organism>
<dbReference type="Proteomes" id="UP001069802">
    <property type="component" value="Unassembled WGS sequence"/>
</dbReference>
<evidence type="ECO:0000313" key="5">
    <source>
        <dbReference type="EMBL" id="MCZ4282474.1"/>
    </source>
</evidence>
<feature type="domain" description="Carboxyltransferase" evidence="4">
    <location>
        <begin position="26"/>
        <end position="311"/>
    </location>
</feature>
<keyword evidence="3" id="KW-0067">ATP-binding</keyword>
<dbReference type="InterPro" id="IPR052708">
    <property type="entry name" value="PxpC"/>
</dbReference>
<dbReference type="EMBL" id="JAPWGY010000007">
    <property type="protein sequence ID" value="MCZ4282474.1"/>
    <property type="molecule type" value="Genomic_DNA"/>
</dbReference>
<accession>A0ABT4LMY5</accession>
<proteinExistence type="predicted"/>
<dbReference type="InterPro" id="IPR003778">
    <property type="entry name" value="CT_A_B"/>
</dbReference>
<dbReference type="NCBIfam" id="TIGR00724">
    <property type="entry name" value="urea_amlyse_rel"/>
    <property type="match status" value="1"/>
</dbReference>
<keyword evidence="2" id="KW-0378">Hydrolase</keyword>
<protein>
    <submittedName>
        <fullName evidence="5">Biotin-dependent carboxyltransferase family protein</fullName>
    </submittedName>
</protein>
<dbReference type="Gene3D" id="2.40.100.10">
    <property type="entry name" value="Cyclophilin-like"/>
    <property type="match status" value="1"/>
</dbReference>
<dbReference type="PANTHER" id="PTHR43309:SF5">
    <property type="entry name" value="5-OXOPROLINASE SUBUNIT C"/>
    <property type="match status" value="1"/>
</dbReference>
<reference evidence="5" key="1">
    <citation type="submission" date="2022-12" db="EMBL/GenBank/DDBJ databases">
        <title>Bacterial isolates from different developmental stages of Nematostella vectensis.</title>
        <authorList>
            <person name="Fraune S."/>
        </authorList>
    </citation>
    <scope>NUCLEOTIDE SEQUENCE</scope>
    <source>
        <strain evidence="5">G21630-S1</strain>
    </source>
</reference>
<comment type="caution">
    <text evidence="5">The sequence shown here is derived from an EMBL/GenBank/DDBJ whole genome shotgun (WGS) entry which is preliminary data.</text>
</comment>
<dbReference type="SMART" id="SM00797">
    <property type="entry name" value="AHS2"/>
    <property type="match status" value="1"/>
</dbReference>